<evidence type="ECO:0000313" key="14">
    <source>
        <dbReference type="Proteomes" id="UP001230051"/>
    </source>
</evidence>
<evidence type="ECO:0000256" key="3">
    <source>
        <dbReference type="ARBA" id="ARBA00022692"/>
    </source>
</evidence>
<keyword evidence="5 10" id="KW-0297">G-protein coupled receptor</keyword>
<keyword evidence="8" id="KW-0325">Glycoprotein</keyword>
<evidence type="ECO:0000256" key="8">
    <source>
        <dbReference type="ARBA" id="ARBA00023180"/>
    </source>
</evidence>
<comment type="similarity">
    <text evidence="10">Belongs to the G-protein coupled receptor 1 family.</text>
</comment>
<dbReference type="GO" id="GO:0009897">
    <property type="term" value="C:external side of plasma membrane"/>
    <property type="evidence" value="ECO:0007669"/>
    <property type="project" value="TreeGrafter"/>
</dbReference>
<dbReference type="InterPro" id="IPR005383">
    <property type="entry name" value="ACKR4"/>
</dbReference>
<dbReference type="Proteomes" id="UP001230051">
    <property type="component" value="Unassembled WGS sequence"/>
</dbReference>
<evidence type="ECO:0000313" key="13">
    <source>
        <dbReference type="EMBL" id="KAK1172429.1"/>
    </source>
</evidence>
<keyword evidence="4 11" id="KW-1133">Transmembrane helix</keyword>
<keyword evidence="2" id="KW-1003">Cell membrane</keyword>
<proteinExistence type="inferred from homology"/>
<dbReference type="Pfam" id="PF00001">
    <property type="entry name" value="7tm_1"/>
    <property type="match status" value="1"/>
</dbReference>
<keyword evidence="7 10" id="KW-0675">Receptor</keyword>
<keyword evidence="9 10" id="KW-0807">Transducer</keyword>
<dbReference type="PANTHER" id="PTHR10489">
    <property type="entry name" value="CELL ADHESION MOLECULE"/>
    <property type="match status" value="1"/>
</dbReference>
<comment type="subcellular location">
    <subcellularLocation>
        <location evidence="1">Cell membrane</location>
        <topology evidence="1">Multi-pass membrane protein</topology>
    </subcellularLocation>
</comment>
<evidence type="ECO:0000256" key="2">
    <source>
        <dbReference type="ARBA" id="ARBA00022475"/>
    </source>
</evidence>
<feature type="transmembrane region" description="Helical" evidence="11">
    <location>
        <begin position="75"/>
        <end position="95"/>
    </location>
</feature>
<dbReference type="PANTHER" id="PTHR10489:SF733">
    <property type="entry name" value="ATYPICAL CHEMOKINE RECEPTOR 4"/>
    <property type="match status" value="1"/>
</dbReference>
<evidence type="ECO:0000256" key="6">
    <source>
        <dbReference type="ARBA" id="ARBA00023136"/>
    </source>
</evidence>
<name>A0AAD8GDR6_ACIOX</name>
<evidence type="ECO:0000256" key="1">
    <source>
        <dbReference type="ARBA" id="ARBA00004651"/>
    </source>
</evidence>
<feature type="transmembrane region" description="Helical" evidence="11">
    <location>
        <begin position="240"/>
        <end position="258"/>
    </location>
</feature>
<dbReference type="Gene3D" id="1.20.1070.10">
    <property type="entry name" value="Rhodopsin 7-helix transmembrane proteins"/>
    <property type="match status" value="1"/>
</dbReference>
<dbReference type="InterPro" id="IPR000355">
    <property type="entry name" value="Chemokine_rcpt"/>
</dbReference>
<comment type="caution">
    <text evidence="13">The sequence shown here is derived from an EMBL/GenBank/DDBJ whole genome shotgun (WGS) entry which is preliminary data.</text>
</comment>
<reference evidence="13" key="1">
    <citation type="submission" date="2022-02" db="EMBL/GenBank/DDBJ databases">
        <title>Atlantic sturgeon de novo genome assembly.</title>
        <authorList>
            <person name="Stock M."/>
            <person name="Klopp C."/>
            <person name="Guiguen Y."/>
            <person name="Cabau C."/>
            <person name="Parinello H."/>
            <person name="Santidrian Yebra-Pimentel E."/>
            <person name="Kuhl H."/>
            <person name="Dirks R.P."/>
            <person name="Guessner J."/>
            <person name="Wuertz S."/>
            <person name="Du K."/>
            <person name="Schartl M."/>
        </authorList>
    </citation>
    <scope>NUCLEOTIDE SEQUENCE</scope>
    <source>
        <strain evidence="13">STURGEONOMICS-FGT-2020</strain>
        <tissue evidence="13">Whole blood</tissue>
    </source>
</reference>
<dbReference type="FunFam" id="1.20.1070.10:FF:000035">
    <property type="entry name" value="C-C chemokine receptor type 6"/>
    <property type="match status" value="1"/>
</dbReference>
<dbReference type="GO" id="GO:0007204">
    <property type="term" value="P:positive regulation of cytosolic calcium ion concentration"/>
    <property type="evidence" value="ECO:0007669"/>
    <property type="project" value="TreeGrafter"/>
</dbReference>
<keyword evidence="3 10" id="KW-0812">Transmembrane</keyword>
<dbReference type="InterPro" id="IPR050119">
    <property type="entry name" value="CCR1-9-like"/>
</dbReference>
<dbReference type="GO" id="GO:0019957">
    <property type="term" value="F:C-C chemokine binding"/>
    <property type="evidence" value="ECO:0007669"/>
    <property type="project" value="TreeGrafter"/>
</dbReference>
<dbReference type="PROSITE" id="PS00237">
    <property type="entry name" value="G_PROTEIN_RECEP_F1_1"/>
    <property type="match status" value="1"/>
</dbReference>
<feature type="transmembrane region" description="Helical" evidence="11">
    <location>
        <begin position="115"/>
        <end position="136"/>
    </location>
</feature>
<evidence type="ECO:0000259" key="12">
    <source>
        <dbReference type="PROSITE" id="PS50262"/>
    </source>
</evidence>
<dbReference type="GO" id="GO:0019722">
    <property type="term" value="P:calcium-mediated signaling"/>
    <property type="evidence" value="ECO:0007669"/>
    <property type="project" value="TreeGrafter"/>
</dbReference>
<evidence type="ECO:0000256" key="11">
    <source>
        <dbReference type="SAM" id="Phobius"/>
    </source>
</evidence>
<dbReference type="GO" id="GO:0060326">
    <property type="term" value="P:cell chemotaxis"/>
    <property type="evidence" value="ECO:0007669"/>
    <property type="project" value="TreeGrafter"/>
</dbReference>
<dbReference type="InterPro" id="IPR000276">
    <property type="entry name" value="GPCR_Rhodpsn"/>
</dbReference>
<organism evidence="13 14">
    <name type="scientific">Acipenser oxyrinchus oxyrinchus</name>
    <dbReference type="NCBI Taxonomy" id="40147"/>
    <lineage>
        <taxon>Eukaryota</taxon>
        <taxon>Metazoa</taxon>
        <taxon>Chordata</taxon>
        <taxon>Craniata</taxon>
        <taxon>Vertebrata</taxon>
        <taxon>Euteleostomi</taxon>
        <taxon>Actinopterygii</taxon>
        <taxon>Chondrostei</taxon>
        <taxon>Acipenseriformes</taxon>
        <taxon>Acipenseridae</taxon>
        <taxon>Acipenser</taxon>
    </lineage>
</organism>
<dbReference type="PRINTS" id="PR01558">
    <property type="entry name" value="CHEMOKINER11"/>
</dbReference>
<feature type="domain" description="G-protein coupled receptors family 1 profile" evidence="12">
    <location>
        <begin position="55"/>
        <end position="302"/>
    </location>
</feature>
<keyword evidence="14" id="KW-1185">Reference proteome</keyword>
<dbReference type="PRINTS" id="PR00657">
    <property type="entry name" value="CCCHEMOKINER"/>
</dbReference>
<dbReference type="InterPro" id="IPR017452">
    <property type="entry name" value="GPCR_Rhodpsn_7TM"/>
</dbReference>
<evidence type="ECO:0000256" key="4">
    <source>
        <dbReference type="ARBA" id="ARBA00022989"/>
    </source>
</evidence>
<dbReference type="EMBL" id="JAGXEW010000004">
    <property type="protein sequence ID" value="KAK1172429.1"/>
    <property type="molecule type" value="Genomic_DNA"/>
</dbReference>
<dbReference type="AlphaFoldDB" id="A0AAD8GDR6"/>
<accession>A0AAD8GDR6</accession>
<sequence length="350" mass="39554">MDYTEEEYPDEYYNNNESYSLDGYHTICIKEDIRNFGKVFLPIFYALALIIGLAGNTLVVAIYTYYKKLKTKTDVYILNLAVADILLLLTLPFWAADAVHGWELGEVTCKITSALYVTNFSCGMLFLACISIDRYQAIIEARTGKGKSLIICLIVWVAAVLLSLPELIFTTVGEPQGGTRKICHPVYPTSMARPAKATIQILEILFSFGIPFIVMLFCYTKVSHALIRTPNVKKWSAFKVLLAVVGVFILTQLPYNIVKLCRSVDLIYSFLSDCETSKRFDMANQITESIALFHSCLNPIVYTFVGVSIKNHILKFLKSFSNRQRRNWENVTEISLNSHSNSENTSTFSI</sequence>
<dbReference type="GO" id="GO:0006955">
    <property type="term" value="P:immune response"/>
    <property type="evidence" value="ECO:0007669"/>
    <property type="project" value="TreeGrafter"/>
</dbReference>
<dbReference type="PROSITE" id="PS50262">
    <property type="entry name" value="G_PROTEIN_RECEP_F1_2"/>
    <property type="match status" value="1"/>
</dbReference>
<protein>
    <submittedName>
        <fullName evidence="13">Atypical chemokine receptor 4-like</fullName>
    </submittedName>
</protein>
<evidence type="ECO:0000256" key="10">
    <source>
        <dbReference type="RuleBase" id="RU000688"/>
    </source>
</evidence>
<feature type="transmembrane region" description="Helical" evidence="11">
    <location>
        <begin position="197"/>
        <end position="219"/>
    </location>
</feature>
<keyword evidence="6 11" id="KW-0472">Membrane</keyword>
<evidence type="ECO:0000256" key="7">
    <source>
        <dbReference type="ARBA" id="ARBA00023170"/>
    </source>
</evidence>
<gene>
    <name evidence="13" type="primary">ACKR4</name>
    <name evidence="13" type="ORF">AOXY_G5001</name>
</gene>
<dbReference type="GO" id="GO:0016493">
    <property type="term" value="F:C-C chemokine receptor activity"/>
    <property type="evidence" value="ECO:0007669"/>
    <property type="project" value="TreeGrafter"/>
</dbReference>
<feature type="transmembrane region" description="Helical" evidence="11">
    <location>
        <begin position="43"/>
        <end position="63"/>
    </location>
</feature>
<dbReference type="GO" id="GO:0005044">
    <property type="term" value="F:scavenger receptor activity"/>
    <property type="evidence" value="ECO:0007669"/>
    <property type="project" value="InterPro"/>
</dbReference>
<evidence type="ECO:0000256" key="5">
    <source>
        <dbReference type="ARBA" id="ARBA00023040"/>
    </source>
</evidence>
<evidence type="ECO:0000256" key="9">
    <source>
        <dbReference type="ARBA" id="ARBA00023224"/>
    </source>
</evidence>
<dbReference type="SUPFAM" id="SSF81321">
    <property type="entry name" value="Family A G protein-coupled receptor-like"/>
    <property type="match status" value="1"/>
</dbReference>
<dbReference type="PRINTS" id="PR00237">
    <property type="entry name" value="GPCRRHODOPSN"/>
</dbReference>
<feature type="transmembrane region" description="Helical" evidence="11">
    <location>
        <begin position="148"/>
        <end position="169"/>
    </location>
</feature>